<feature type="zinc finger region" description="TRAF-type" evidence="7">
    <location>
        <begin position="209"/>
        <end position="265"/>
    </location>
</feature>
<dbReference type="InterPro" id="IPR001841">
    <property type="entry name" value="Znf_RING"/>
</dbReference>
<evidence type="ECO:0000259" key="9">
    <source>
        <dbReference type="PROSITE" id="PS50144"/>
    </source>
</evidence>
<name>A0A9Q1CG28_HOLLE</name>
<keyword evidence="12" id="KW-1185">Reference proteome</keyword>
<dbReference type="SUPFAM" id="SSF57850">
    <property type="entry name" value="RING/U-box"/>
    <property type="match status" value="1"/>
</dbReference>
<feature type="domain" description="TRAF-type" evidence="10">
    <location>
        <begin position="209"/>
        <end position="265"/>
    </location>
</feature>
<evidence type="ECO:0000256" key="3">
    <source>
        <dbReference type="ARBA" id="ARBA00022723"/>
    </source>
</evidence>
<evidence type="ECO:0000259" key="10">
    <source>
        <dbReference type="PROSITE" id="PS50145"/>
    </source>
</evidence>
<dbReference type="SMART" id="SM00184">
    <property type="entry name" value="RING"/>
    <property type="match status" value="1"/>
</dbReference>
<dbReference type="Pfam" id="PF00097">
    <property type="entry name" value="zf-C3HC4"/>
    <property type="match status" value="1"/>
</dbReference>
<keyword evidence="2" id="KW-0963">Cytoplasm</keyword>
<dbReference type="InterPro" id="IPR001293">
    <property type="entry name" value="Znf_TRAF"/>
</dbReference>
<evidence type="ECO:0000313" key="12">
    <source>
        <dbReference type="Proteomes" id="UP001152320"/>
    </source>
</evidence>
<dbReference type="InterPro" id="IPR002083">
    <property type="entry name" value="MATH/TRAF_dom"/>
</dbReference>
<feature type="domain" description="MATH" evidence="9">
    <location>
        <begin position="306"/>
        <end position="455"/>
    </location>
</feature>
<feature type="domain" description="TRAF-type" evidence="10">
    <location>
        <begin position="101"/>
        <end position="153"/>
    </location>
</feature>
<dbReference type="Proteomes" id="UP001152320">
    <property type="component" value="Chromosome 4"/>
</dbReference>
<dbReference type="GO" id="GO:0005737">
    <property type="term" value="C:cytoplasm"/>
    <property type="evidence" value="ECO:0007669"/>
    <property type="project" value="UniProtKB-SubCell"/>
</dbReference>
<keyword evidence="3 7" id="KW-0479">Metal-binding</keyword>
<feature type="zinc finger region" description="TRAF-type" evidence="7">
    <location>
        <begin position="155"/>
        <end position="207"/>
    </location>
</feature>
<evidence type="ECO:0000256" key="4">
    <source>
        <dbReference type="ARBA" id="ARBA00022737"/>
    </source>
</evidence>
<dbReference type="Gene3D" id="2.60.210.10">
    <property type="entry name" value="Apoptosis, Tumor Necrosis Factor Receptor Associated Protein 2, Chain A"/>
    <property type="match status" value="1"/>
</dbReference>
<dbReference type="PROSITE" id="PS00518">
    <property type="entry name" value="ZF_RING_1"/>
    <property type="match status" value="1"/>
</dbReference>
<keyword evidence="11" id="KW-0675">Receptor</keyword>
<keyword evidence="6 7" id="KW-0862">Zinc</keyword>
<dbReference type="EMBL" id="JAIZAY010000004">
    <property type="protein sequence ID" value="KAJ8043974.1"/>
    <property type="molecule type" value="Genomic_DNA"/>
</dbReference>
<dbReference type="SMART" id="SM00061">
    <property type="entry name" value="MATH"/>
    <property type="match status" value="1"/>
</dbReference>
<feature type="domain" description="TRAF-type" evidence="10">
    <location>
        <begin position="155"/>
        <end position="207"/>
    </location>
</feature>
<evidence type="ECO:0000256" key="5">
    <source>
        <dbReference type="ARBA" id="ARBA00022771"/>
    </source>
</evidence>
<dbReference type="FunFam" id="2.60.210.10:FF:000007">
    <property type="entry name" value="TNF receptor-associated factor"/>
    <property type="match status" value="1"/>
</dbReference>
<evidence type="ECO:0000256" key="1">
    <source>
        <dbReference type="ARBA" id="ARBA00004496"/>
    </source>
</evidence>
<dbReference type="PIRSF" id="PIRSF015614">
    <property type="entry name" value="TRAF"/>
    <property type="match status" value="1"/>
</dbReference>
<dbReference type="GO" id="GO:0005164">
    <property type="term" value="F:tumor necrosis factor receptor binding"/>
    <property type="evidence" value="ECO:0007669"/>
    <property type="project" value="TreeGrafter"/>
</dbReference>
<evidence type="ECO:0000256" key="7">
    <source>
        <dbReference type="PROSITE-ProRule" id="PRU00207"/>
    </source>
</evidence>
<evidence type="ECO:0000259" key="8">
    <source>
        <dbReference type="PROSITE" id="PS50089"/>
    </source>
</evidence>
<dbReference type="PROSITE" id="PS50144">
    <property type="entry name" value="MATH"/>
    <property type="match status" value="1"/>
</dbReference>
<dbReference type="InterPro" id="IPR018957">
    <property type="entry name" value="Znf_C3HC4_RING-type"/>
</dbReference>
<dbReference type="Gene3D" id="3.30.40.10">
    <property type="entry name" value="Zinc/RING finger domain, C3HC4 (zinc finger)"/>
    <property type="match status" value="4"/>
</dbReference>
<dbReference type="PROSITE" id="PS50145">
    <property type="entry name" value="ZF_TRAF"/>
    <property type="match status" value="3"/>
</dbReference>
<dbReference type="Pfam" id="PF21355">
    <property type="entry name" value="TRAF-mep_MATH"/>
    <property type="match status" value="1"/>
</dbReference>
<dbReference type="InterPro" id="IPR008974">
    <property type="entry name" value="TRAF-like"/>
</dbReference>
<dbReference type="GO" id="GO:0008270">
    <property type="term" value="F:zinc ion binding"/>
    <property type="evidence" value="ECO:0007669"/>
    <property type="project" value="UniProtKB-KW"/>
</dbReference>
<dbReference type="GO" id="GO:0007165">
    <property type="term" value="P:signal transduction"/>
    <property type="evidence" value="ECO:0007669"/>
    <property type="project" value="InterPro"/>
</dbReference>
<organism evidence="11 12">
    <name type="scientific">Holothuria leucospilota</name>
    <name type="common">Black long sea cucumber</name>
    <name type="synonym">Mertensiothuria leucospilota</name>
    <dbReference type="NCBI Taxonomy" id="206669"/>
    <lineage>
        <taxon>Eukaryota</taxon>
        <taxon>Metazoa</taxon>
        <taxon>Echinodermata</taxon>
        <taxon>Eleutherozoa</taxon>
        <taxon>Echinozoa</taxon>
        <taxon>Holothuroidea</taxon>
        <taxon>Aspidochirotacea</taxon>
        <taxon>Aspidochirotida</taxon>
        <taxon>Holothuriidae</taxon>
        <taxon>Holothuria</taxon>
    </lineage>
</organism>
<dbReference type="PANTHER" id="PTHR10131:SF94">
    <property type="entry name" value="TNF RECEPTOR-ASSOCIATED FACTOR 4"/>
    <property type="match status" value="1"/>
</dbReference>
<evidence type="ECO:0000256" key="2">
    <source>
        <dbReference type="ARBA" id="ARBA00022490"/>
    </source>
</evidence>
<dbReference type="GO" id="GO:0031625">
    <property type="term" value="F:ubiquitin protein ligase binding"/>
    <property type="evidence" value="ECO:0007669"/>
    <property type="project" value="TreeGrafter"/>
</dbReference>
<protein>
    <submittedName>
        <fullName evidence="11">TNF receptor-associated factor 4</fullName>
    </submittedName>
</protein>
<dbReference type="InterPro" id="IPR012227">
    <property type="entry name" value="TNF_rcpt-assoc_TRAF_met"/>
</dbReference>
<comment type="caution">
    <text evidence="11">The sequence shown here is derived from an EMBL/GenBank/DDBJ whole genome shotgun (WGS) entry which is preliminary data.</text>
</comment>
<reference evidence="11" key="1">
    <citation type="submission" date="2021-10" db="EMBL/GenBank/DDBJ databases">
        <title>Tropical sea cucumber genome reveals ecological adaptation and Cuvierian tubules defense mechanism.</title>
        <authorList>
            <person name="Chen T."/>
        </authorList>
    </citation>
    <scope>NUCLEOTIDE SEQUENCE</scope>
    <source>
        <strain evidence="11">Nanhai2018</strain>
        <tissue evidence="11">Muscle</tissue>
    </source>
</reference>
<feature type="domain" description="RING-type" evidence="8">
    <location>
        <begin position="18"/>
        <end position="58"/>
    </location>
</feature>
<accession>A0A9Q1CG28</accession>
<gene>
    <name evidence="11" type="ORF">HOLleu_11305</name>
</gene>
<comment type="subcellular location">
    <subcellularLocation>
        <location evidence="1">Cytoplasm</location>
    </subcellularLocation>
</comment>
<proteinExistence type="predicted"/>
<dbReference type="PROSITE" id="PS50089">
    <property type="entry name" value="ZF_RING_2"/>
    <property type="match status" value="1"/>
</dbReference>
<dbReference type="FunFam" id="3.30.40.10:FF:000179">
    <property type="entry name" value="TNF receptor-associated factor"/>
    <property type="match status" value="1"/>
</dbReference>
<dbReference type="InterPro" id="IPR017907">
    <property type="entry name" value="Znf_RING_CS"/>
</dbReference>
<evidence type="ECO:0000313" key="11">
    <source>
        <dbReference type="EMBL" id="KAJ8043974.1"/>
    </source>
</evidence>
<dbReference type="InterPro" id="IPR049342">
    <property type="entry name" value="TRAF1-6_MATH_dom"/>
</dbReference>
<dbReference type="GO" id="GO:0043122">
    <property type="term" value="P:regulation of canonical NF-kappaB signal transduction"/>
    <property type="evidence" value="ECO:0007669"/>
    <property type="project" value="TreeGrafter"/>
</dbReference>
<feature type="zinc finger region" description="TRAF-type" evidence="7">
    <location>
        <begin position="101"/>
        <end position="153"/>
    </location>
</feature>
<sequence>MPGHQYRFRDKLDRQFVCSLCQLTMRDPVQITSCGHRYCDSCLQAYLSVGVFKCPEDDLPLDYAKIYPDNEMASEIQSLQVRCSFYKDGCKWVNELKDLKAHLESCQYNLVACTECAAMVSRNHLKDHLHYDCTRRRSTCRFCGTELSGSKLELHLGQCQMEEVFCENKCGAEIQRRLLRHHMEKECPKRAIPCKYCQKEFVYETLQNHLHQCPRYPVSCPNRCDVGKVPREDMEKHTRTNCLGSTALCPFSSHGCKHKCPKFSMDKHLSDGMKDHLMLMCKYVQQQQKVIERLQAQVSELSLNTDGQLLWKIDRYSHKVASAKADTEVELCSPPFYTGRYGYKLQVSLFPNGNGSGEGSYLSVYVRVMCGEYDSLLKWPFTHPISFTLLDQSDDSPKRMHIKESFKPDPTWKNFQRPSKDVHTLGYGYPTFVSHAFLKTRPYIKNDVMFLRVKVDYTNASLGPKIIKTEE</sequence>
<dbReference type="OrthoDB" id="5574452at2759"/>
<dbReference type="FunFam" id="3.30.40.10:FF:000121">
    <property type="entry name" value="TNF receptor-associated factor"/>
    <property type="match status" value="2"/>
</dbReference>
<dbReference type="InterPro" id="IPR013083">
    <property type="entry name" value="Znf_RING/FYVE/PHD"/>
</dbReference>
<keyword evidence="5 7" id="KW-0863">Zinc-finger</keyword>
<dbReference type="GO" id="GO:0042981">
    <property type="term" value="P:regulation of apoptotic process"/>
    <property type="evidence" value="ECO:0007669"/>
    <property type="project" value="InterPro"/>
</dbReference>
<dbReference type="SUPFAM" id="SSF49599">
    <property type="entry name" value="TRAF domain-like"/>
    <property type="match status" value="4"/>
</dbReference>
<dbReference type="PANTHER" id="PTHR10131">
    <property type="entry name" value="TNF RECEPTOR ASSOCIATED FACTOR"/>
    <property type="match status" value="1"/>
</dbReference>
<dbReference type="AlphaFoldDB" id="A0A9Q1CG28"/>
<keyword evidence="4" id="KW-0677">Repeat</keyword>
<evidence type="ECO:0000256" key="6">
    <source>
        <dbReference type="ARBA" id="ARBA00022833"/>
    </source>
</evidence>
<dbReference type="Pfam" id="PF02176">
    <property type="entry name" value="zf-TRAF"/>
    <property type="match status" value="2"/>
</dbReference>